<dbReference type="InterPro" id="IPR038763">
    <property type="entry name" value="DHH_sf"/>
</dbReference>
<dbReference type="Pfam" id="PF02272">
    <property type="entry name" value="DHHA1"/>
    <property type="match status" value="1"/>
</dbReference>
<evidence type="ECO:0000259" key="2">
    <source>
        <dbReference type="Pfam" id="PF02272"/>
    </source>
</evidence>
<dbReference type="RefSeq" id="WP_245957809.1">
    <property type="nucleotide sequence ID" value="NZ_CP139960.1"/>
</dbReference>
<accession>A0ABZ0W8E2</accession>
<feature type="domain" description="DHHA1" evidence="2">
    <location>
        <begin position="246"/>
        <end position="328"/>
    </location>
</feature>
<evidence type="ECO:0000313" key="4">
    <source>
        <dbReference type="Proteomes" id="UP001325680"/>
    </source>
</evidence>
<sequence length="339" mass="38542">MKPIHNIFPLITQPARVVITMHQKPDGDAMGSALGLCGFLKRLGHEVAVISPTNWANWLNWMPGCDGVLNYEKHHDRSAELLSKADYLFCLDFNIFHRTKNLAPLLADATCVKVLIDHHEQPDTASFNYGISDITKSSTCEMVYDFIEASGNDKLIDANIARCLYAGVVTDTGSFRFSSTHASVHQMVARLMETDFDHALVHSNLFDNFLENRLRFIGHVLSNRMEFFYEYNTALISITKQDLLKYYIKTGDTEGLVNYPMSVKGIELVGFVIDRDEERKWSFRSKRHFDCNTFARKYFNGGGHYNASGGNSKDSLAQTVEYFKQTIKENEHLLVEVKS</sequence>
<dbReference type="InterPro" id="IPR051319">
    <property type="entry name" value="Oligoribo/pAp-PDE_c-di-AMP_PDE"/>
</dbReference>
<dbReference type="GO" id="GO:0008441">
    <property type="term" value="F:3'(2'),5'-bisphosphate nucleotidase activity"/>
    <property type="evidence" value="ECO:0007669"/>
    <property type="project" value="UniProtKB-EC"/>
</dbReference>
<dbReference type="Pfam" id="PF01368">
    <property type="entry name" value="DHH"/>
    <property type="match status" value="1"/>
</dbReference>
<dbReference type="EMBL" id="CP139960">
    <property type="protein sequence ID" value="WQD38944.1"/>
    <property type="molecule type" value="Genomic_DNA"/>
</dbReference>
<name>A0ABZ0W8E2_9BACT</name>
<feature type="domain" description="DDH" evidence="1">
    <location>
        <begin position="16"/>
        <end position="168"/>
    </location>
</feature>
<dbReference type="PANTHER" id="PTHR47618">
    <property type="entry name" value="BIFUNCTIONAL OLIGORIBONUCLEASE AND PAP PHOSPHATASE NRNA"/>
    <property type="match status" value="1"/>
</dbReference>
<dbReference type="EC" id="3.1.3.7" evidence="3"/>
<protein>
    <submittedName>
        <fullName evidence="3">Bifunctional oligoribonuclease/PAP phosphatase NrnA</fullName>
        <ecNumber evidence="3">3.1.3.7</ecNumber>
    </submittedName>
</protein>
<dbReference type="PANTHER" id="PTHR47618:SF1">
    <property type="entry name" value="BIFUNCTIONAL OLIGORIBONUCLEASE AND PAP PHOSPHATASE NRNA"/>
    <property type="match status" value="1"/>
</dbReference>
<dbReference type="Proteomes" id="UP001325680">
    <property type="component" value="Chromosome"/>
</dbReference>
<organism evidence="3 4">
    <name type="scientific">Niabella yanshanensis</name>
    <dbReference type="NCBI Taxonomy" id="577386"/>
    <lineage>
        <taxon>Bacteria</taxon>
        <taxon>Pseudomonadati</taxon>
        <taxon>Bacteroidota</taxon>
        <taxon>Chitinophagia</taxon>
        <taxon>Chitinophagales</taxon>
        <taxon>Chitinophagaceae</taxon>
        <taxon>Niabella</taxon>
    </lineage>
</organism>
<proteinExistence type="predicted"/>
<reference evidence="3 4" key="1">
    <citation type="submission" date="2023-12" db="EMBL/GenBank/DDBJ databases">
        <title>Genome sequencing and assembly of bacterial species from a model synthetic community.</title>
        <authorList>
            <person name="Hogle S.L."/>
        </authorList>
    </citation>
    <scope>NUCLEOTIDE SEQUENCE [LARGE SCALE GENOMIC DNA]</scope>
    <source>
        <strain evidence="3 4">HAMBI_3031</strain>
    </source>
</reference>
<dbReference type="InterPro" id="IPR003156">
    <property type="entry name" value="DHHA1_dom"/>
</dbReference>
<evidence type="ECO:0000259" key="1">
    <source>
        <dbReference type="Pfam" id="PF01368"/>
    </source>
</evidence>
<dbReference type="Gene3D" id="3.10.310.30">
    <property type="match status" value="1"/>
</dbReference>
<dbReference type="Gene3D" id="3.90.1640.10">
    <property type="entry name" value="inorganic pyrophosphatase (n-terminal core)"/>
    <property type="match status" value="1"/>
</dbReference>
<keyword evidence="4" id="KW-1185">Reference proteome</keyword>
<dbReference type="InterPro" id="IPR001667">
    <property type="entry name" value="DDH_dom"/>
</dbReference>
<evidence type="ECO:0000313" key="3">
    <source>
        <dbReference type="EMBL" id="WQD38944.1"/>
    </source>
</evidence>
<keyword evidence="3" id="KW-0378">Hydrolase</keyword>
<gene>
    <name evidence="3" type="ORF">U0035_02140</name>
</gene>
<dbReference type="SUPFAM" id="SSF64182">
    <property type="entry name" value="DHH phosphoesterases"/>
    <property type="match status" value="1"/>
</dbReference>